<reference evidence="1 2" key="1">
    <citation type="submission" date="2020-08" db="EMBL/GenBank/DDBJ databases">
        <title>Genome public.</title>
        <authorList>
            <person name="Liu C."/>
            <person name="Sun Q."/>
        </authorList>
    </citation>
    <scope>NUCLEOTIDE SEQUENCE [LARGE SCALE GENOMIC DNA]</scope>
    <source>
        <strain evidence="1 2">NSJ-79</strain>
    </source>
</reference>
<dbReference type="EMBL" id="JACOOJ010000005">
    <property type="protein sequence ID" value="MBC5632030.1"/>
    <property type="molecule type" value="Genomic_DNA"/>
</dbReference>
<organism evidence="1 2">
    <name type="scientific">Parabacteroides hominis</name>
    <dbReference type="NCBI Taxonomy" id="2763057"/>
    <lineage>
        <taxon>Bacteria</taxon>
        <taxon>Pseudomonadati</taxon>
        <taxon>Bacteroidota</taxon>
        <taxon>Bacteroidia</taxon>
        <taxon>Bacteroidales</taxon>
        <taxon>Tannerellaceae</taxon>
        <taxon>Parabacteroides</taxon>
    </lineage>
</organism>
<comment type="caution">
    <text evidence="1">The sequence shown here is derived from an EMBL/GenBank/DDBJ whole genome shotgun (WGS) entry which is preliminary data.</text>
</comment>
<dbReference type="Proteomes" id="UP000651475">
    <property type="component" value="Unassembled WGS sequence"/>
</dbReference>
<proteinExistence type="predicted"/>
<sequence>MVKDISITDMYMSVLSSLTADEKLDLISKLSESLRKTKKEKKVAADPFACYKGDWDDNLPRTFTRKVKSW</sequence>
<accession>A0ABR7DLQ4</accession>
<evidence type="ECO:0000313" key="2">
    <source>
        <dbReference type="Proteomes" id="UP000651475"/>
    </source>
</evidence>
<evidence type="ECO:0000313" key="1">
    <source>
        <dbReference type="EMBL" id="MBC5632030.1"/>
    </source>
</evidence>
<protein>
    <submittedName>
        <fullName evidence="1">Uncharacterized protein</fullName>
    </submittedName>
</protein>
<name>A0ABR7DLQ4_9BACT</name>
<keyword evidence="2" id="KW-1185">Reference proteome</keyword>
<gene>
    <name evidence="1" type="ORF">H8S65_04475</name>
</gene>
<dbReference type="RefSeq" id="WP_186928809.1">
    <property type="nucleotide sequence ID" value="NZ_JACOOJ010000005.1"/>
</dbReference>